<evidence type="ECO:0000256" key="3">
    <source>
        <dbReference type="ARBA" id="ARBA00022676"/>
    </source>
</evidence>
<dbReference type="Pfam" id="PF13231">
    <property type="entry name" value="PMT_2"/>
    <property type="match status" value="1"/>
</dbReference>
<accession>A0A0G1SLD8</accession>
<feature type="transmembrane region" description="Helical" evidence="8">
    <location>
        <begin position="110"/>
        <end position="129"/>
    </location>
</feature>
<evidence type="ECO:0000256" key="7">
    <source>
        <dbReference type="ARBA" id="ARBA00023136"/>
    </source>
</evidence>
<feature type="transmembrane region" description="Helical" evidence="8">
    <location>
        <begin position="294"/>
        <end position="312"/>
    </location>
</feature>
<feature type="transmembrane region" description="Helical" evidence="8">
    <location>
        <begin position="371"/>
        <end position="389"/>
    </location>
</feature>
<evidence type="ECO:0000256" key="1">
    <source>
        <dbReference type="ARBA" id="ARBA00004651"/>
    </source>
</evidence>
<organism evidence="10 11">
    <name type="scientific">Candidatus Amesbacteria bacterium GW2011_GWA1_47_20</name>
    <dbReference type="NCBI Taxonomy" id="1618354"/>
    <lineage>
        <taxon>Bacteria</taxon>
        <taxon>Candidatus Amesiibacteriota</taxon>
    </lineage>
</organism>
<dbReference type="PANTHER" id="PTHR33908">
    <property type="entry name" value="MANNOSYLTRANSFERASE YKCB-RELATED"/>
    <property type="match status" value="1"/>
</dbReference>
<feature type="transmembrane region" description="Helical" evidence="8">
    <location>
        <begin position="194"/>
        <end position="213"/>
    </location>
</feature>
<evidence type="ECO:0000259" key="9">
    <source>
        <dbReference type="Pfam" id="PF13231"/>
    </source>
</evidence>
<gene>
    <name evidence="10" type="ORF">UX92_C0002G0006</name>
</gene>
<evidence type="ECO:0000256" key="2">
    <source>
        <dbReference type="ARBA" id="ARBA00022475"/>
    </source>
</evidence>
<dbReference type="InterPro" id="IPR050297">
    <property type="entry name" value="LipidA_mod_glycosyltrf_83"/>
</dbReference>
<evidence type="ECO:0000256" key="4">
    <source>
        <dbReference type="ARBA" id="ARBA00022679"/>
    </source>
</evidence>
<dbReference type="GO" id="GO:0009103">
    <property type="term" value="P:lipopolysaccharide biosynthetic process"/>
    <property type="evidence" value="ECO:0007669"/>
    <property type="project" value="UniProtKB-ARBA"/>
</dbReference>
<evidence type="ECO:0000256" key="5">
    <source>
        <dbReference type="ARBA" id="ARBA00022692"/>
    </source>
</evidence>
<dbReference type="GO" id="GO:0016763">
    <property type="term" value="F:pentosyltransferase activity"/>
    <property type="evidence" value="ECO:0007669"/>
    <property type="project" value="TreeGrafter"/>
</dbReference>
<keyword evidence="5 8" id="KW-0812">Transmembrane</keyword>
<comment type="caution">
    <text evidence="10">The sequence shown here is derived from an EMBL/GenBank/DDBJ whole genome shotgun (WGS) entry which is preliminary data.</text>
</comment>
<evidence type="ECO:0000256" key="8">
    <source>
        <dbReference type="SAM" id="Phobius"/>
    </source>
</evidence>
<proteinExistence type="predicted"/>
<evidence type="ECO:0000256" key="6">
    <source>
        <dbReference type="ARBA" id="ARBA00022989"/>
    </source>
</evidence>
<dbReference type="Proteomes" id="UP000034565">
    <property type="component" value="Unassembled WGS sequence"/>
</dbReference>
<dbReference type="GO" id="GO:0005886">
    <property type="term" value="C:plasma membrane"/>
    <property type="evidence" value="ECO:0007669"/>
    <property type="project" value="UniProtKB-SubCell"/>
</dbReference>
<feature type="transmembrane region" description="Helical" evidence="8">
    <location>
        <begin position="136"/>
        <end position="153"/>
    </location>
</feature>
<dbReference type="AlphaFoldDB" id="A0A0G1SLD8"/>
<dbReference type="EMBL" id="LCOA01000002">
    <property type="protein sequence ID" value="KKU70262.1"/>
    <property type="molecule type" value="Genomic_DNA"/>
</dbReference>
<feature type="transmembrane region" description="Helical" evidence="8">
    <location>
        <begin position="169"/>
        <end position="189"/>
    </location>
</feature>
<protein>
    <recommendedName>
        <fullName evidence="9">Glycosyltransferase RgtA/B/C/D-like domain-containing protein</fullName>
    </recommendedName>
</protein>
<reference evidence="10 11" key="1">
    <citation type="journal article" date="2015" name="Nature">
        <title>rRNA introns, odd ribosomes, and small enigmatic genomes across a large radiation of phyla.</title>
        <authorList>
            <person name="Brown C.T."/>
            <person name="Hug L.A."/>
            <person name="Thomas B.C."/>
            <person name="Sharon I."/>
            <person name="Castelle C.J."/>
            <person name="Singh A."/>
            <person name="Wilkins M.J."/>
            <person name="Williams K.H."/>
            <person name="Banfield J.F."/>
        </authorList>
    </citation>
    <scope>NUCLEOTIDE SEQUENCE [LARGE SCALE GENOMIC DNA]</scope>
</reference>
<dbReference type="PANTHER" id="PTHR33908:SF3">
    <property type="entry name" value="UNDECAPRENYL PHOSPHATE-ALPHA-4-AMINO-4-DEOXY-L-ARABINOSE ARABINOSYL TRANSFERASE"/>
    <property type="match status" value="1"/>
</dbReference>
<evidence type="ECO:0000313" key="11">
    <source>
        <dbReference type="Proteomes" id="UP000034565"/>
    </source>
</evidence>
<feature type="domain" description="Glycosyltransferase RgtA/B/C/D-like" evidence="9">
    <location>
        <begin position="65"/>
        <end position="200"/>
    </location>
</feature>
<keyword evidence="2" id="KW-1003">Cell membrane</keyword>
<feature type="transmembrane region" description="Helical" evidence="8">
    <location>
        <begin position="85"/>
        <end position="104"/>
    </location>
</feature>
<feature type="transmembrane region" description="Helical" evidence="8">
    <location>
        <begin position="347"/>
        <end position="364"/>
    </location>
</feature>
<feature type="transmembrane region" description="Helical" evidence="8">
    <location>
        <begin position="324"/>
        <end position="341"/>
    </location>
</feature>
<sequence>MKKIILIFVLILAAFLRLYRLADFPAGLNADEAALGYNAYSLLLTGRDEHGHPWPVNLESFGDFKPAGYAYLLMPFIKIFGLTEFAVRLPSALFGILAVLFVYLLTKELINWQTGQLAALLLAISPWHLHFSRGGWEVNVATTLMLIGVWLFLKKRFELCVLSFALSMYFYQSARLTVPLLGLGLFLFYRPKRIFTASVIGFLLLIPLIYNLVTTNAASRLSGVGLLADEGPLNRAKELRGQHPGWSTPLSRVLHNRPVLYTIQFLENYTDHFFGNFLFVNGDVIPRNRVPETGLLYFTDFIFLALGAAYLLRTKDQRPKTKLVWLWLLVAPLASAITFQTPHALRAHAMVIPLTILISVGVFETLKHWKLFGICVLGFVYLWQVTRYLHQYYVHYPQTYPYAWEYGFKELVAYVGSVQDRYEKILVTDKYDQPYILFLFYSKYPPQQFQGHHSLTFRDKYNFSTVRDYSKFHFADTPWSKVSDIHSSLIVAAPEDIPDVGVNIVKTINFPNSSPAFKIISN</sequence>
<keyword evidence="6 8" id="KW-1133">Transmembrane helix</keyword>
<keyword evidence="3" id="KW-0328">Glycosyltransferase</keyword>
<keyword evidence="4" id="KW-0808">Transferase</keyword>
<name>A0A0G1SLD8_9BACT</name>
<dbReference type="GO" id="GO:0010041">
    <property type="term" value="P:response to iron(III) ion"/>
    <property type="evidence" value="ECO:0007669"/>
    <property type="project" value="TreeGrafter"/>
</dbReference>
<dbReference type="InterPro" id="IPR038731">
    <property type="entry name" value="RgtA/B/C-like"/>
</dbReference>
<evidence type="ECO:0000313" key="10">
    <source>
        <dbReference type="EMBL" id="KKU70262.1"/>
    </source>
</evidence>
<keyword evidence="7 8" id="KW-0472">Membrane</keyword>
<comment type="subcellular location">
    <subcellularLocation>
        <location evidence="1">Cell membrane</location>
        <topology evidence="1">Multi-pass membrane protein</topology>
    </subcellularLocation>
</comment>